<reference evidence="6" key="1">
    <citation type="journal article" date="2020" name="G3 (Bethesda)">
        <title>High-Quality Assemblies for Three Invasive Social Wasps from the &lt;i&gt;Vespula&lt;/i&gt; Genus.</title>
        <authorList>
            <person name="Harrop T.W.R."/>
            <person name="Guhlin J."/>
            <person name="McLaughlin G.M."/>
            <person name="Permina E."/>
            <person name="Stockwell P."/>
            <person name="Gilligan J."/>
            <person name="Le Lec M.F."/>
            <person name="Gruber M.A.M."/>
            <person name="Quinn O."/>
            <person name="Lovegrove M."/>
            <person name="Duncan E.J."/>
            <person name="Remnant E.J."/>
            <person name="Van Eeckhoven J."/>
            <person name="Graham B."/>
            <person name="Knapp R.A."/>
            <person name="Langford K.W."/>
            <person name="Kronenberg Z."/>
            <person name="Press M.O."/>
            <person name="Eacker S.M."/>
            <person name="Wilson-Rankin E.E."/>
            <person name="Purcell J."/>
            <person name="Lester P.J."/>
            <person name="Dearden P.K."/>
        </authorList>
    </citation>
    <scope>NUCLEOTIDE SEQUENCE</scope>
    <source>
        <strain evidence="6">Volc-1</strain>
    </source>
</reference>
<keyword evidence="1" id="KW-0243">Dynein</keyword>
<evidence type="ECO:0000313" key="6">
    <source>
        <dbReference type="EMBL" id="KAF7435232.1"/>
    </source>
</evidence>
<gene>
    <name evidence="6" type="ORF">H0235_003423</name>
</gene>
<dbReference type="PANTHER" id="PTHR13183:SF0">
    <property type="entry name" value="AXONEMAL DYNEIN LIGHT INTERMEDIATE POLYPEPTIDE 1"/>
    <property type="match status" value="1"/>
</dbReference>
<keyword evidence="7" id="KW-1185">Reference proteome</keyword>
<evidence type="ECO:0000256" key="5">
    <source>
        <dbReference type="SAM" id="Coils"/>
    </source>
</evidence>
<dbReference type="EMBL" id="JACSDY010000002">
    <property type="protein sequence ID" value="KAF7435232.1"/>
    <property type="molecule type" value="Genomic_DNA"/>
</dbReference>
<dbReference type="GO" id="GO:0045504">
    <property type="term" value="F:dynein heavy chain binding"/>
    <property type="evidence" value="ECO:0007669"/>
    <property type="project" value="TreeGrafter"/>
</dbReference>
<comment type="similarity">
    <text evidence="4">Belongs to the inner dynein arm light chain family.</text>
</comment>
<dbReference type="AlphaFoldDB" id="A0A834UF48"/>
<sequence length="259" mass="29856">MATSVKERTILAVDTLVKYDNPILVTTHPEKIRKEPMLGKISTAICKVQTTTPTTDVRLETVEILNGILPPKEWEEDGQIWTQQVYRDLVSSTPATRLDVINLQEQLDMKLQQRQARETGICPVRRELYTQCFDELIRQVTINCAERGLLLLRVRDEIKMTLAAYQTLYQSSIAFGMRKALQAEQGKEDLIAIADELRQQKTELENTLTELRHKFDLAEKRSAELKEAEEKKYTEEIQFLKKTNLQLKTQLEGIIAPKK</sequence>
<feature type="coiled-coil region" evidence="5">
    <location>
        <begin position="187"/>
        <end position="250"/>
    </location>
</feature>
<keyword evidence="3" id="KW-0505">Motor protein</keyword>
<proteinExistence type="inferred from homology"/>
<dbReference type="Pfam" id="PF10211">
    <property type="entry name" value="Ax_dynein_light"/>
    <property type="match status" value="1"/>
</dbReference>
<evidence type="ECO:0000256" key="3">
    <source>
        <dbReference type="ARBA" id="ARBA00023175"/>
    </source>
</evidence>
<evidence type="ECO:0000313" key="7">
    <source>
        <dbReference type="Proteomes" id="UP000600918"/>
    </source>
</evidence>
<protein>
    <recommendedName>
        <fullName evidence="8">33 kDa inner dynein arm light chain, axonemal</fullName>
    </recommendedName>
</protein>
<dbReference type="GO" id="GO:0005930">
    <property type="term" value="C:axoneme"/>
    <property type="evidence" value="ECO:0007669"/>
    <property type="project" value="TreeGrafter"/>
</dbReference>
<dbReference type="GO" id="GO:0030286">
    <property type="term" value="C:dynein complex"/>
    <property type="evidence" value="ECO:0007669"/>
    <property type="project" value="UniProtKB-KW"/>
</dbReference>
<evidence type="ECO:0000256" key="4">
    <source>
        <dbReference type="ARBA" id="ARBA00038114"/>
    </source>
</evidence>
<dbReference type="InterPro" id="IPR019347">
    <property type="entry name" value="Axonemal_dynein_light_chain"/>
</dbReference>
<keyword evidence="2 5" id="KW-0175">Coiled coil</keyword>
<evidence type="ECO:0000256" key="1">
    <source>
        <dbReference type="ARBA" id="ARBA00023017"/>
    </source>
</evidence>
<dbReference type="PANTHER" id="PTHR13183">
    <property type="entry name" value="AXONEMAL INNER ARM DYNEIN LIGHT CHAIN 28"/>
    <property type="match status" value="1"/>
</dbReference>
<evidence type="ECO:0000256" key="2">
    <source>
        <dbReference type="ARBA" id="ARBA00023054"/>
    </source>
</evidence>
<dbReference type="GO" id="GO:0097546">
    <property type="term" value="C:ciliary base"/>
    <property type="evidence" value="ECO:0007669"/>
    <property type="project" value="TreeGrafter"/>
</dbReference>
<organism evidence="6 7">
    <name type="scientific">Vespula pensylvanica</name>
    <name type="common">Western yellow jacket</name>
    <name type="synonym">Wasp</name>
    <dbReference type="NCBI Taxonomy" id="30213"/>
    <lineage>
        <taxon>Eukaryota</taxon>
        <taxon>Metazoa</taxon>
        <taxon>Ecdysozoa</taxon>
        <taxon>Arthropoda</taxon>
        <taxon>Hexapoda</taxon>
        <taxon>Insecta</taxon>
        <taxon>Pterygota</taxon>
        <taxon>Neoptera</taxon>
        <taxon>Endopterygota</taxon>
        <taxon>Hymenoptera</taxon>
        <taxon>Apocrita</taxon>
        <taxon>Aculeata</taxon>
        <taxon>Vespoidea</taxon>
        <taxon>Vespidae</taxon>
        <taxon>Vespinae</taxon>
        <taxon>Vespula</taxon>
    </lineage>
</organism>
<accession>A0A834UF48</accession>
<name>A0A834UF48_VESPE</name>
<dbReference type="Proteomes" id="UP000600918">
    <property type="component" value="Unassembled WGS sequence"/>
</dbReference>
<evidence type="ECO:0008006" key="8">
    <source>
        <dbReference type="Google" id="ProtNLM"/>
    </source>
</evidence>
<comment type="caution">
    <text evidence="6">The sequence shown here is derived from an EMBL/GenBank/DDBJ whole genome shotgun (WGS) entry which is preliminary data.</text>
</comment>